<accession>F2IF50</accession>
<dbReference type="Gene3D" id="1.10.472.150">
    <property type="entry name" value="Glucose-regulated metallo-peptidase M90, N-terminal domain"/>
    <property type="match status" value="1"/>
</dbReference>
<dbReference type="eggNOG" id="COG3012">
    <property type="taxonomic scope" value="Bacteria"/>
</dbReference>
<reference evidence="3" key="2">
    <citation type="submission" date="2011-02" db="EMBL/GenBank/DDBJ databases">
        <title>The complete genome of Fluviicola taffensis DSM 16823.</title>
        <authorList>
            <consortium name="US DOE Joint Genome Institute (JGI-PGF)"/>
            <person name="Lucas S."/>
            <person name="Copeland A."/>
            <person name="Lapidus A."/>
            <person name="Bruce D."/>
            <person name="Goodwin L."/>
            <person name="Pitluck S."/>
            <person name="Kyrpides N."/>
            <person name="Mavromatis K."/>
            <person name="Ivanova N."/>
            <person name="Mikhailova N."/>
            <person name="Pagani I."/>
            <person name="Chertkov O."/>
            <person name="Detter J.C."/>
            <person name="Han C."/>
            <person name="Tapia R."/>
            <person name="Land M."/>
            <person name="Hauser L."/>
            <person name="Markowitz V."/>
            <person name="Cheng J.-F."/>
            <person name="Hugenholtz P."/>
            <person name="Woyke T."/>
            <person name="Wu D."/>
            <person name="Tindall B."/>
            <person name="Pomrenke H.G."/>
            <person name="Brambilla E."/>
            <person name="Klenk H.-P."/>
            <person name="Eisen J.A."/>
        </authorList>
    </citation>
    <scope>NUCLEOTIDE SEQUENCE [LARGE SCALE GENOMIC DNA]</scope>
    <source>
        <strain evidence="3">DSM 16823 / RW262 / RW262</strain>
    </source>
</reference>
<dbReference type="SUPFAM" id="SSF55486">
    <property type="entry name" value="Metalloproteases ('zincins'), catalytic domain"/>
    <property type="match status" value="1"/>
</dbReference>
<dbReference type="InterPro" id="IPR042252">
    <property type="entry name" value="MtfA_N"/>
</dbReference>
<dbReference type="GO" id="GO:0004177">
    <property type="term" value="F:aminopeptidase activity"/>
    <property type="evidence" value="ECO:0007669"/>
    <property type="project" value="TreeGrafter"/>
</dbReference>
<dbReference type="Pfam" id="PF06167">
    <property type="entry name" value="Peptidase_M90"/>
    <property type="match status" value="1"/>
</dbReference>
<protein>
    <recommendedName>
        <fullName evidence="4">Peptidase</fullName>
    </recommendedName>
</protein>
<keyword evidence="1" id="KW-0472">Membrane</keyword>
<dbReference type="Gene3D" id="3.40.390.10">
    <property type="entry name" value="Collagenase (Catalytic Domain)"/>
    <property type="match status" value="1"/>
</dbReference>
<evidence type="ECO:0000256" key="1">
    <source>
        <dbReference type="SAM" id="Phobius"/>
    </source>
</evidence>
<proteinExistence type="predicted"/>
<evidence type="ECO:0000313" key="2">
    <source>
        <dbReference type="EMBL" id="AEA43524.1"/>
    </source>
</evidence>
<sequence>MLISLQILRISIDMVIIAFILIGSLLGFGIISYRKVAHPKWIVPREIFPTLWREILNSEVVFYASLNSEEKIRFEYKVQEFLLNCRITGVKTTVNLTDKILVASSAVIPVFGFDSWKYTNIREVLLYPAMFDENYQFEGESNRQILGMVGNQSMEGIMILSKQALNLGFKNESDKENTAIHEFVHLIDKSDGEIDGIPKVLMQKQYAIPWIDLITKEMDRIYEGKSDINPYGGTNRAEFFSVVSEYFFERPKLLQEKHPELYDLLEKIFNQNMADRKLAKKQVSIGRNDPCVCESGEKFENCCGSVHYKKPI</sequence>
<feature type="transmembrane region" description="Helical" evidence="1">
    <location>
        <begin position="12"/>
        <end position="33"/>
    </location>
</feature>
<dbReference type="GO" id="GO:0008237">
    <property type="term" value="F:metallopeptidase activity"/>
    <property type="evidence" value="ECO:0007669"/>
    <property type="project" value="InterPro"/>
</dbReference>
<dbReference type="PANTHER" id="PTHR30164:SF2">
    <property type="entry name" value="PROTEIN MTFA"/>
    <property type="match status" value="1"/>
</dbReference>
<dbReference type="eggNOG" id="COG3228">
    <property type="taxonomic scope" value="Bacteria"/>
</dbReference>
<organism evidence="2 3">
    <name type="scientific">Fluviicola taffensis (strain DSM 16823 / NCIMB 13979 / RW262)</name>
    <dbReference type="NCBI Taxonomy" id="755732"/>
    <lineage>
        <taxon>Bacteria</taxon>
        <taxon>Pseudomonadati</taxon>
        <taxon>Bacteroidota</taxon>
        <taxon>Flavobacteriia</taxon>
        <taxon>Flavobacteriales</taxon>
        <taxon>Crocinitomicaceae</taxon>
        <taxon>Fluviicola</taxon>
    </lineage>
</organism>
<name>F2IF50_FLUTR</name>
<dbReference type="InterPro" id="IPR010384">
    <property type="entry name" value="MtfA_fam"/>
</dbReference>
<dbReference type="Pfam" id="PF02810">
    <property type="entry name" value="SEC-C"/>
    <property type="match status" value="1"/>
</dbReference>
<dbReference type="EMBL" id="CP002542">
    <property type="protein sequence ID" value="AEA43524.1"/>
    <property type="molecule type" value="Genomic_DNA"/>
</dbReference>
<keyword evidence="1" id="KW-0812">Transmembrane</keyword>
<dbReference type="CDD" id="cd20169">
    <property type="entry name" value="Peptidase_M90_mtfA"/>
    <property type="match status" value="1"/>
</dbReference>
<dbReference type="InterPro" id="IPR004027">
    <property type="entry name" value="SEC_C_motif"/>
</dbReference>
<evidence type="ECO:0008006" key="4">
    <source>
        <dbReference type="Google" id="ProtNLM"/>
    </source>
</evidence>
<dbReference type="SUPFAM" id="SSF103642">
    <property type="entry name" value="Sec-C motif"/>
    <property type="match status" value="1"/>
</dbReference>
<evidence type="ECO:0000313" key="3">
    <source>
        <dbReference type="Proteomes" id="UP000007463"/>
    </source>
</evidence>
<dbReference type="AlphaFoldDB" id="F2IF50"/>
<keyword evidence="1" id="KW-1133">Transmembrane helix</keyword>
<reference evidence="2 3" key="1">
    <citation type="journal article" date="2011" name="Stand. Genomic Sci.">
        <title>Complete genome sequence of the gliding freshwater bacterium Fluviicola taffensis type strain (RW262).</title>
        <authorList>
            <person name="Woyke T."/>
            <person name="Chertkov O."/>
            <person name="Lapidus A."/>
            <person name="Nolan M."/>
            <person name="Lucas S."/>
            <person name="Del Rio T.G."/>
            <person name="Tice H."/>
            <person name="Cheng J.F."/>
            <person name="Tapia R."/>
            <person name="Han C."/>
            <person name="Goodwin L."/>
            <person name="Pitluck S."/>
            <person name="Liolios K."/>
            <person name="Pagani I."/>
            <person name="Ivanova N."/>
            <person name="Huntemann M."/>
            <person name="Mavromatis K."/>
            <person name="Mikhailova N."/>
            <person name="Pati A."/>
            <person name="Chen A."/>
            <person name="Palaniappan K."/>
            <person name="Land M."/>
            <person name="Hauser L."/>
            <person name="Brambilla E.M."/>
            <person name="Rohde M."/>
            <person name="Mwirichia R."/>
            <person name="Sikorski J."/>
            <person name="Tindall B.J."/>
            <person name="Goker M."/>
            <person name="Bristow J."/>
            <person name="Eisen J.A."/>
            <person name="Markowitz V."/>
            <person name="Hugenholtz P."/>
            <person name="Klenk H.P."/>
            <person name="Kyrpides N.C."/>
        </authorList>
    </citation>
    <scope>NUCLEOTIDE SEQUENCE [LARGE SCALE GENOMIC DNA]</scope>
    <source>
        <strain evidence="3">DSM 16823 / RW262 / RW262</strain>
    </source>
</reference>
<keyword evidence="3" id="KW-1185">Reference proteome</keyword>
<dbReference type="HOGENOM" id="CLU_063037_0_0_10"/>
<dbReference type="Proteomes" id="UP000007463">
    <property type="component" value="Chromosome"/>
</dbReference>
<dbReference type="InterPro" id="IPR024079">
    <property type="entry name" value="MetalloPept_cat_dom_sf"/>
</dbReference>
<dbReference type="GO" id="GO:0005829">
    <property type="term" value="C:cytosol"/>
    <property type="evidence" value="ECO:0007669"/>
    <property type="project" value="TreeGrafter"/>
</dbReference>
<dbReference type="STRING" id="755732.Fluta_1531"/>
<dbReference type="KEGG" id="fte:Fluta_1531"/>
<gene>
    <name evidence="2" type="ordered locus">Fluta_1531</name>
</gene>
<dbReference type="PANTHER" id="PTHR30164">
    <property type="entry name" value="MTFA PEPTIDASE"/>
    <property type="match status" value="1"/>
</dbReference>